<dbReference type="Proteomes" id="UP000032180">
    <property type="component" value="Chromosome 11"/>
</dbReference>
<dbReference type="HOGENOM" id="CLU_1059081_0_0_1"/>
<dbReference type="AlphaFoldDB" id="A0A0D9XSQ6"/>
<name>A0A0D9XSQ6_9ORYZ</name>
<keyword evidence="3" id="KW-1185">Reference proteome</keyword>
<reference evidence="3" key="2">
    <citation type="submission" date="2013-12" db="EMBL/GenBank/DDBJ databases">
        <authorList>
            <person name="Yu Y."/>
            <person name="Lee S."/>
            <person name="de Baynast K."/>
            <person name="Wissotski M."/>
            <person name="Liu L."/>
            <person name="Talag J."/>
            <person name="Goicoechea J."/>
            <person name="Angelova A."/>
            <person name="Jetty R."/>
            <person name="Kudrna D."/>
            <person name="Golser W."/>
            <person name="Rivera L."/>
            <person name="Zhang J."/>
            <person name="Wing R."/>
        </authorList>
    </citation>
    <scope>NUCLEOTIDE SEQUENCE</scope>
</reference>
<reference evidence="2 3" key="1">
    <citation type="submission" date="2012-08" db="EMBL/GenBank/DDBJ databases">
        <title>Oryza genome evolution.</title>
        <authorList>
            <person name="Wing R.A."/>
        </authorList>
    </citation>
    <scope>NUCLEOTIDE SEQUENCE</scope>
</reference>
<evidence type="ECO:0008006" key="4">
    <source>
        <dbReference type="Google" id="ProtNLM"/>
    </source>
</evidence>
<proteinExistence type="predicted"/>
<evidence type="ECO:0000256" key="1">
    <source>
        <dbReference type="SAM" id="MobiDB-lite"/>
    </source>
</evidence>
<evidence type="ECO:0000313" key="3">
    <source>
        <dbReference type="Proteomes" id="UP000032180"/>
    </source>
</evidence>
<organism evidence="2 3">
    <name type="scientific">Leersia perrieri</name>
    <dbReference type="NCBI Taxonomy" id="77586"/>
    <lineage>
        <taxon>Eukaryota</taxon>
        <taxon>Viridiplantae</taxon>
        <taxon>Streptophyta</taxon>
        <taxon>Embryophyta</taxon>
        <taxon>Tracheophyta</taxon>
        <taxon>Spermatophyta</taxon>
        <taxon>Magnoliopsida</taxon>
        <taxon>Liliopsida</taxon>
        <taxon>Poales</taxon>
        <taxon>Poaceae</taxon>
        <taxon>BOP clade</taxon>
        <taxon>Oryzoideae</taxon>
        <taxon>Oryzeae</taxon>
        <taxon>Oryzinae</taxon>
        <taxon>Leersia</taxon>
    </lineage>
</organism>
<evidence type="ECO:0000313" key="2">
    <source>
        <dbReference type="EnsemblPlants" id="LPERR11G12530.1"/>
    </source>
</evidence>
<reference evidence="2" key="3">
    <citation type="submission" date="2015-04" db="UniProtKB">
        <authorList>
            <consortium name="EnsemblPlants"/>
        </authorList>
    </citation>
    <scope>IDENTIFICATION</scope>
</reference>
<feature type="compositionally biased region" description="Low complexity" evidence="1">
    <location>
        <begin position="15"/>
        <end position="31"/>
    </location>
</feature>
<feature type="region of interest" description="Disordered" evidence="1">
    <location>
        <begin position="15"/>
        <end position="59"/>
    </location>
</feature>
<dbReference type="Gramene" id="LPERR11G12530.1">
    <property type="protein sequence ID" value="LPERR11G12530.1"/>
    <property type="gene ID" value="LPERR11G12530"/>
</dbReference>
<dbReference type="EnsemblPlants" id="LPERR11G12530.1">
    <property type="protein sequence ID" value="LPERR11G12530.1"/>
    <property type="gene ID" value="LPERR11G12530"/>
</dbReference>
<sequence>MAKAPVAVELPAPNRLLSSPRRRPPLLSALRHSGRRPLLSQRRQSALPPRCPGRSPSGLASTSLIPVGGSVLSSSKVNDLHCIVDSELATVHLDYVCLSARASTKQYGWNRIHLNLPAATALSLVKCHGGNGGHVCSIEVDAPMLKSFKLTADLDESIDRFTRRPDYWSRPSQAVISMDKRLEEAGDIYGLSGRFFDCLRSSLTKVGIQFRMDEYNCLGVRLVKFFVENAMRLEEIPIDGGYSRMYDHINHSVERWIANSSPN</sequence>
<accession>A0A0D9XSQ6</accession>
<protein>
    <recommendedName>
        <fullName evidence="4">FBD domain-containing protein</fullName>
    </recommendedName>
</protein>